<feature type="domain" description="Glycosyl transferase family 25" evidence="1">
    <location>
        <begin position="239"/>
        <end position="438"/>
    </location>
</feature>
<dbReference type="InterPro" id="IPR002654">
    <property type="entry name" value="Glyco_trans_25"/>
</dbReference>
<dbReference type="EMBL" id="HBIJ01000921">
    <property type="protein sequence ID" value="CAE0359953.1"/>
    <property type="molecule type" value="Transcribed_RNA"/>
</dbReference>
<dbReference type="Pfam" id="PF01755">
    <property type="entry name" value="Glyco_transf_25"/>
    <property type="match status" value="1"/>
</dbReference>
<sequence length="480" mass="53670">MRGTIIFIFVVNQSVLGGNWEGIDLKILSPSGENAVASPIAMAFELNAKTGPGADLIRTSPGEWDVCYESRGMAGSRVCAALNITYMPALRLKSGDHLIDAWIRPRSGPEATRHALVSKFVRVLMNQEISMSTNAVDDCQILIPCEINQVLHIQVESKTFDLLYDLRRYFSTRLLITNIEELLHQVCASSTLSDCVVKLKIATMRELAARCGCVPWSRQLKLRSWIQEKKNALIKNPIPFYYINLERRPDRDAFMRAQLSGTESLLRLIRFEAIDGGSHTMTTDEMAHFHTSDFLTRAIWSNTVIVRRIMGNLLSHYGVWRALLESTEPVALVFQDDIEIAPDFAIRVTGLANDALAQGAWVVWLAASQGDKMWIGYPLSTHPDAYSDEILNSGNATIGLCDPDRCQPCSGAYILTRPGALALLDYVETRGFEHQSDILMNKFLLAHNANWIARPLLASTNSSKFESDVWIGPILYYDDV</sequence>
<gene>
    <name evidence="2" type="ORF">ALAG00032_LOCUS682</name>
</gene>
<evidence type="ECO:0000313" key="2">
    <source>
        <dbReference type="EMBL" id="CAE0359953.1"/>
    </source>
</evidence>
<evidence type="ECO:0000259" key="1">
    <source>
        <dbReference type="Pfam" id="PF01755"/>
    </source>
</evidence>
<proteinExistence type="predicted"/>
<dbReference type="CDD" id="cd06532">
    <property type="entry name" value="Glyco_transf_25"/>
    <property type="match status" value="1"/>
</dbReference>
<reference evidence="2" key="1">
    <citation type="submission" date="2021-01" db="EMBL/GenBank/DDBJ databases">
        <authorList>
            <person name="Corre E."/>
            <person name="Pelletier E."/>
            <person name="Niang G."/>
            <person name="Scheremetjew M."/>
            <person name="Finn R."/>
            <person name="Kale V."/>
            <person name="Holt S."/>
            <person name="Cochrane G."/>
            <person name="Meng A."/>
            <person name="Brown T."/>
            <person name="Cohen L."/>
        </authorList>
    </citation>
    <scope>NUCLEOTIDE SEQUENCE</scope>
    <source>
        <strain evidence="2">CCMP1510</strain>
    </source>
</reference>
<accession>A0A7S3NIK5</accession>
<organism evidence="2">
    <name type="scientific">Aureoumbra lagunensis</name>
    <dbReference type="NCBI Taxonomy" id="44058"/>
    <lineage>
        <taxon>Eukaryota</taxon>
        <taxon>Sar</taxon>
        <taxon>Stramenopiles</taxon>
        <taxon>Ochrophyta</taxon>
        <taxon>Pelagophyceae</taxon>
        <taxon>Pelagomonadales</taxon>
        <taxon>Aureoumbra</taxon>
    </lineage>
</organism>
<name>A0A7S3NIK5_9STRA</name>
<dbReference type="AlphaFoldDB" id="A0A7S3NIK5"/>
<protein>
    <recommendedName>
        <fullName evidence="1">Glycosyl transferase family 25 domain-containing protein</fullName>
    </recommendedName>
</protein>